<evidence type="ECO:0000259" key="2">
    <source>
        <dbReference type="Pfam" id="PF02518"/>
    </source>
</evidence>
<keyword evidence="1" id="KW-0472">Membrane</keyword>
<keyword evidence="4" id="KW-0418">Kinase</keyword>
<dbReference type="Pfam" id="PF02518">
    <property type="entry name" value="HATPase_c"/>
    <property type="match status" value="1"/>
</dbReference>
<dbReference type="STRING" id="1913578.LPB140_04420"/>
<gene>
    <name evidence="4" type="ORF">LPB140_04420</name>
</gene>
<evidence type="ECO:0000313" key="4">
    <source>
        <dbReference type="EMBL" id="APG63573.1"/>
    </source>
</evidence>
<keyword evidence="1" id="KW-1133">Transmembrane helix</keyword>
<dbReference type="EMBL" id="CP018154">
    <property type="protein sequence ID" value="APG63573.1"/>
    <property type="molecule type" value="Genomic_DNA"/>
</dbReference>
<dbReference type="Pfam" id="PF06580">
    <property type="entry name" value="His_kinase"/>
    <property type="match status" value="1"/>
</dbReference>
<organism evidence="4 5">
    <name type="scientific">Sphingorhabdus lutea</name>
    <dbReference type="NCBI Taxonomy" id="1913578"/>
    <lineage>
        <taxon>Bacteria</taxon>
        <taxon>Pseudomonadati</taxon>
        <taxon>Pseudomonadota</taxon>
        <taxon>Alphaproteobacteria</taxon>
        <taxon>Sphingomonadales</taxon>
        <taxon>Sphingomonadaceae</taxon>
        <taxon>Sphingorhabdus</taxon>
    </lineage>
</organism>
<feature type="domain" description="Signal transduction histidine kinase internal region" evidence="3">
    <location>
        <begin position="180"/>
        <end position="260"/>
    </location>
</feature>
<dbReference type="InterPro" id="IPR050640">
    <property type="entry name" value="Bact_2-comp_sensor_kinase"/>
</dbReference>
<dbReference type="InterPro" id="IPR036890">
    <property type="entry name" value="HATPase_C_sf"/>
</dbReference>
<dbReference type="KEGG" id="sphl:LPB140_04420"/>
<evidence type="ECO:0000256" key="1">
    <source>
        <dbReference type="SAM" id="Phobius"/>
    </source>
</evidence>
<keyword evidence="4" id="KW-0808">Transferase</keyword>
<name>A0A1L3JET9_9SPHN</name>
<dbReference type="PANTHER" id="PTHR34220:SF7">
    <property type="entry name" value="SENSOR HISTIDINE KINASE YPDA"/>
    <property type="match status" value="1"/>
</dbReference>
<dbReference type="GO" id="GO:0000155">
    <property type="term" value="F:phosphorelay sensor kinase activity"/>
    <property type="evidence" value="ECO:0007669"/>
    <property type="project" value="InterPro"/>
</dbReference>
<dbReference type="InterPro" id="IPR010559">
    <property type="entry name" value="Sig_transdc_His_kin_internal"/>
</dbReference>
<evidence type="ECO:0000313" key="5">
    <source>
        <dbReference type="Proteomes" id="UP000242561"/>
    </source>
</evidence>
<feature type="transmembrane region" description="Helical" evidence="1">
    <location>
        <begin position="15"/>
        <end position="36"/>
    </location>
</feature>
<dbReference type="Proteomes" id="UP000242561">
    <property type="component" value="Chromosome"/>
</dbReference>
<protein>
    <submittedName>
        <fullName evidence="4">Sensor histidine kinase</fullName>
    </submittedName>
</protein>
<dbReference type="PANTHER" id="PTHR34220">
    <property type="entry name" value="SENSOR HISTIDINE KINASE YPDA"/>
    <property type="match status" value="1"/>
</dbReference>
<dbReference type="AlphaFoldDB" id="A0A1L3JET9"/>
<sequence>MEKRTSNRPLVDNKLALLTIIGFWLFYALIVSLRSAVMDFPQQGELAMRRFTVTAVGIILTWMLYLFLRLFDRKAINERISAAFIGAIPCAILIAVFNYWVFNIYDPVSLFDDPQKYQELTKKARELFGVTKGQEIAEIAISRYFFIISWALMFIALSYSKEVRLAERRISRLAQAAKDSELRSLRYQVNPHFLFNTLNSLSALVMRGDKQSAEAMIMNLSTFYRHSLSNDPLDEVPLGEEVELQKLYLAIEKVRYPDRLICHFDIEDGLIDLRVPGLILQPLIENAIKYGVSNTRRPVTISVRAFTDNGFAKIIISDDGEQQPAHQNDEQKRQSNGIGLANVRDRLEVRFGPDANMTYGPMENGGYQVILSIALYKNNLLPN</sequence>
<dbReference type="InterPro" id="IPR003594">
    <property type="entry name" value="HATPase_dom"/>
</dbReference>
<dbReference type="SUPFAM" id="SSF55874">
    <property type="entry name" value="ATPase domain of HSP90 chaperone/DNA topoisomerase II/histidine kinase"/>
    <property type="match status" value="1"/>
</dbReference>
<dbReference type="Gene3D" id="3.30.565.10">
    <property type="entry name" value="Histidine kinase-like ATPase, C-terminal domain"/>
    <property type="match status" value="1"/>
</dbReference>
<feature type="transmembrane region" description="Helical" evidence="1">
    <location>
        <begin position="80"/>
        <end position="102"/>
    </location>
</feature>
<reference evidence="4 5" key="1">
    <citation type="submission" date="2016-11" db="EMBL/GenBank/DDBJ databases">
        <title>Sphingorhabdus sp. LPB0140, isolated from marine environment.</title>
        <authorList>
            <person name="Kim E."/>
            <person name="Yi H."/>
        </authorList>
    </citation>
    <scope>NUCLEOTIDE SEQUENCE [LARGE SCALE GENOMIC DNA]</scope>
    <source>
        <strain evidence="4 5">LPB0140</strain>
    </source>
</reference>
<accession>A0A1L3JET9</accession>
<proteinExistence type="predicted"/>
<feature type="domain" description="Histidine kinase/HSP90-like ATPase" evidence="2">
    <location>
        <begin position="278"/>
        <end position="374"/>
    </location>
</feature>
<feature type="transmembrane region" description="Helical" evidence="1">
    <location>
        <begin position="141"/>
        <end position="159"/>
    </location>
</feature>
<dbReference type="GO" id="GO:0016020">
    <property type="term" value="C:membrane"/>
    <property type="evidence" value="ECO:0007669"/>
    <property type="project" value="InterPro"/>
</dbReference>
<feature type="transmembrane region" description="Helical" evidence="1">
    <location>
        <begin position="48"/>
        <end position="68"/>
    </location>
</feature>
<evidence type="ECO:0000259" key="3">
    <source>
        <dbReference type="Pfam" id="PF06580"/>
    </source>
</evidence>
<keyword evidence="5" id="KW-1185">Reference proteome</keyword>
<keyword evidence="1" id="KW-0812">Transmembrane</keyword>